<reference evidence="2" key="4">
    <citation type="submission" date="2020-09" db="EMBL/GenBank/DDBJ databases">
        <authorList>
            <person name="Sun Q."/>
            <person name="Ohkuma M."/>
        </authorList>
    </citation>
    <scope>NUCLEOTIDE SEQUENCE</scope>
    <source>
        <strain evidence="2">JCM 31740</strain>
    </source>
</reference>
<reference evidence="3" key="2">
    <citation type="submission" date="2018-04" db="EMBL/GenBank/DDBJ databases">
        <title>Complete genome sequence of Sulfodiicoccus acidiphilus strain HS-1.</title>
        <authorList>
            <person name="Sakai H.D."/>
            <person name="Kurosawa N."/>
        </authorList>
    </citation>
    <scope>NUCLEOTIDE SEQUENCE [LARGE SCALE GENOMIC DNA]</scope>
    <source>
        <strain evidence="3">HS-1</strain>
    </source>
</reference>
<evidence type="ECO:0000313" key="3">
    <source>
        <dbReference type="Proteomes" id="UP000276741"/>
    </source>
</evidence>
<dbReference type="AlphaFoldDB" id="A0A348B3P1"/>
<name>A0A348B3P1_9CREN</name>
<evidence type="ECO:0000313" key="1">
    <source>
        <dbReference type="EMBL" id="BBD72793.1"/>
    </source>
</evidence>
<evidence type="ECO:0000313" key="2">
    <source>
        <dbReference type="EMBL" id="GGT99853.1"/>
    </source>
</evidence>
<dbReference type="EMBL" id="BMQS01000015">
    <property type="protein sequence ID" value="GGT99853.1"/>
    <property type="molecule type" value="Genomic_DNA"/>
</dbReference>
<accession>A0A348B3P1</accession>
<proteinExistence type="predicted"/>
<dbReference type="Proteomes" id="UP000616143">
    <property type="component" value="Unassembled WGS sequence"/>
</dbReference>
<sequence length="87" mass="9532">MTGMFFYAYSLFAFVTEILEHSPSVFSIGTANFIYTPGTVAAFFGGSGFRDCPTDSGEKENDTHMGAVDTNTHVSPILWVIPRGEDR</sequence>
<keyword evidence="3" id="KW-1185">Reference proteome</keyword>
<gene>
    <name evidence="2" type="ORF">GCM10007116_16550</name>
    <name evidence="1" type="ORF">HS1genome_1182</name>
</gene>
<reference evidence="1" key="3">
    <citation type="journal article" date="2019" name="BMC Res. Notes">
        <title>Complete genome sequence of the Sulfodiicoccus acidiphilus strain HS-1T, the first crenarchaeon that lacks polB3, isolated from an acidic hot spring in Ohwaku-dani, Hakone, Japan.</title>
        <authorList>
            <person name="Sakai H.D."/>
            <person name="Kurosawa N."/>
        </authorList>
    </citation>
    <scope>NUCLEOTIDE SEQUENCE</scope>
    <source>
        <strain evidence="1">HS-1</strain>
    </source>
</reference>
<dbReference type="EMBL" id="AP018553">
    <property type="protein sequence ID" value="BBD72793.1"/>
    <property type="molecule type" value="Genomic_DNA"/>
</dbReference>
<dbReference type="Proteomes" id="UP000276741">
    <property type="component" value="Chromosome"/>
</dbReference>
<dbReference type="KEGG" id="sacd:HS1genome_1182"/>
<reference evidence="2" key="1">
    <citation type="journal article" date="2014" name="Int. J. Syst. Evol. Microbiol.">
        <title>Complete genome sequence of Corynebacterium casei LMG S-19264T (=DSM 44701T), isolated from a smear-ripened cheese.</title>
        <authorList>
            <consortium name="US DOE Joint Genome Institute (JGI-PGF)"/>
            <person name="Walter F."/>
            <person name="Albersmeier A."/>
            <person name="Kalinowski J."/>
            <person name="Ruckert C."/>
        </authorList>
    </citation>
    <scope>NUCLEOTIDE SEQUENCE</scope>
    <source>
        <strain evidence="2">JCM 31740</strain>
    </source>
</reference>
<organism evidence="1 3">
    <name type="scientific">Sulfodiicoccus acidiphilus</name>
    <dbReference type="NCBI Taxonomy" id="1670455"/>
    <lineage>
        <taxon>Archaea</taxon>
        <taxon>Thermoproteota</taxon>
        <taxon>Thermoprotei</taxon>
        <taxon>Sulfolobales</taxon>
        <taxon>Sulfolobaceae</taxon>
        <taxon>Sulfodiicoccus</taxon>
    </lineage>
</organism>
<protein>
    <submittedName>
        <fullName evidence="1">Uncharacterized protein</fullName>
    </submittedName>
</protein>